<dbReference type="GO" id="GO:0008652">
    <property type="term" value="P:amino acid biosynthetic process"/>
    <property type="evidence" value="ECO:0007669"/>
    <property type="project" value="UniProtKB-KW"/>
</dbReference>
<keyword evidence="6 8" id="KW-0057">Aromatic amino acid biosynthesis</keyword>
<dbReference type="HOGENOM" id="CLU_044063_0_1_9"/>
<evidence type="ECO:0000256" key="2">
    <source>
        <dbReference type="ARBA" id="ARBA00012962"/>
    </source>
</evidence>
<dbReference type="HAMAP" id="MF_00222">
    <property type="entry name" value="Shikimate_DH_AroE"/>
    <property type="match status" value="1"/>
</dbReference>
<dbReference type="Pfam" id="PF08501">
    <property type="entry name" value="Shikimate_dh_N"/>
    <property type="match status" value="1"/>
</dbReference>
<dbReference type="RefSeq" id="WP_012302085.1">
    <property type="nucleotide sequence ID" value="NC_010424.1"/>
</dbReference>
<comment type="subunit">
    <text evidence="8">Homodimer.</text>
</comment>
<dbReference type="SUPFAM" id="SSF53223">
    <property type="entry name" value="Aminoacid dehydrogenase-like, N-terminal domain"/>
    <property type="match status" value="1"/>
</dbReference>
<comment type="caution">
    <text evidence="8">Lacks conserved residue(s) required for the propagation of feature annotation.</text>
</comment>
<dbReference type="InterPro" id="IPR006151">
    <property type="entry name" value="Shikm_DH/Glu-tRNA_Rdtase"/>
</dbReference>
<feature type="binding site" evidence="8">
    <location>
        <begin position="154"/>
        <end position="159"/>
    </location>
    <ligand>
        <name>NADP(+)</name>
        <dbReference type="ChEBI" id="CHEBI:58349"/>
    </ligand>
</feature>
<dbReference type="PANTHER" id="PTHR21089">
    <property type="entry name" value="SHIKIMATE DEHYDROGENASE"/>
    <property type="match status" value="1"/>
</dbReference>
<feature type="binding site" evidence="8">
    <location>
        <position position="262"/>
    </location>
    <ligand>
        <name>shikimate</name>
        <dbReference type="ChEBI" id="CHEBI:36208"/>
    </ligand>
</feature>
<dbReference type="SUPFAM" id="SSF51735">
    <property type="entry name" value="NAD(P)-binding Rossmann-fold domains"/>
    <property type="match status" value="1"/>
</dbReference>
<feature type="domain" description="Shikimate dehydrogenase substrate binding N-terminal" evidence="10">
    <location>
        <begin position="11"/>
        <end position="93"/>
    </location>
</feature>
<dbReference type="InterPro" id="IPR046346">
    <property type="entry name" value="Aminoacid_DH-like_N_sf"/>
</dbReference>
<keyword evidence="4 8" id="KW-0521">NADP</keyword>
<dbReference type="InterPro" id="IPR041121">
    <property type="entry name" value="SDH_C"/>
</dbReference>
<dbReference type="GO" id="GO:0004764">
    <property type="term" value="F:shikimate 3-dehydrogenase (NADP+) activity"/>
    <property type="evidence" value="ECO:0007669"/>
    <property type="project" value="UniProtKB-UniRule"/>
</dbReference>
<evidence type="ECO:0000256" key="3">
    <source>
        <dbReference type="ARBA" id="ARBA00022605"/>
    </source>
</evidence>
<feature type="domain" description="Quinate/shikimate 5-dehydrogenase/glutamyl-tRNA reductase" evidence="9">
    <location>
        <begin position="122"/>
        <end position="167"/>
    </location>
</feature>
<dbReference type="eggNOG" id="COG0169">
    <property type="taxonomic scope" value="Bacteria"/>
</dbReference>
<dbReference type="EMBL" id="CP000860">
    <property type="protein sequence ID" value="ACA59499.1"/>
    <property type="molecule type" value="Genomic_DNA"/>
</dbReference>
<dbReference type="PANTHER" id="PTHR21089:SF1">
    <property type="entry name" value="BIFUNCTIONAL 3-DEHYDROQUINATE DEHYDRATASE_SHIKIMATE DEHYDROGENASE, CHLOROPLASTIC"/>
    <property type="match status" value="1"/>
</dbReference>
<dbReference type="UniPathway" id="UPA00053">
    <property type="reaction ID" value="UER00087"/>
</dbReference>
<name>B1I3D4_DESAP</name>
<evidence type="ECO:0000313" key="12">
    <source>
        <dbReference type="EMBL" id="ACA59499.1"/>
    </source>
</evidence>
<organism evidence="12 13">
    <name type="scientific">Desulforudis audaxviator (strain MP104C)</name>
    <dbReference type="NCBI Taxonomy" id="477974"/>
    <lineage>
        <taxon>Bacteria</taxon>
        <taxon>Bacillati</taxon>
        <taxon>Bacillota</taxon>
        <taxon>Clostridia</taxon>
        <taxon>Thermoanaerobacterales</taxon>
        <taxon>Candidatus Desulforudaceae</taxon>
        <taxon>Candidatus Desulforudis</taxon>
    </lineage>
</organism>
<dbReference type="NCBIfam" id="TIGR00507">
    <property type="entry name" value="aroE"/>
    <property type="match status" value="1"/>
</dbReference>
<evidence type="ECO:0000256" key="7">
    <source>
        <dbReference type="ARBA" id="ARBA00049442"/>
    </source>
</evidence>
<dbReference type="GO" id="GO:0009423">
    <property type="term" value="P:chorismate biosynthetic process"/>
    <property type="evidence" value="ECO:0007669"/>
    <property type="project" value="UniProtKB-UniRule"/>
</dbReference>
<feature type="binding site" evidence="8">
    <location>
        <position position="91"/>
    </location>
    <ligand>
        <name>shikimate</name>
        <dbReference type="ChEBI" id="CHEBI:36208"/>
    </ligand>
</feature>
<protein>
    <recommendedName>
        <fullName evidence="2 8">Shikimate dehydrogenase (NADP(+))</fullName>
        <shortName evidence="8">SDH</shortName>
        <ecNumber evidence="2 8">1.1.1.25</ecNumber>
    </recommendedName>
</protein>
<reference evidence="13" key="1">
    <citation type="submission" date="2007-10" db="EMBL/GenBank/DDBJ databases">
        <title>Complete sequence of chromosome of Desulforudis audaxviator MP104C.</title>
        <authorList>
            <person name="Copeland A."/>
            <person name="Lucas S."/>
            <person name="Lapidus A."/>
            <person name="Barry K."/>
            <person name="Glavina del Rio T."/>
            <person name="Dalin E."/>
            <person name="Tice H."/>
            <person name="Bruce D."/>
            <person name="Pitluck S."/>
            <person name="Lowry S.R."/>
            <person name="Larimer F."/>
            <person name="Land M.L."/>
            <person name="Hauser L."/>
            <person name="Kyrpides N."/>
            <person name="Ivanova N.N."/>
            <person name="Richardson P."/>
        </authorList>
    </citation>
    <scope>NUCLEOTIDE SEQUENCE [LARGE SCALE GENOMIC DNA]</scope>
    <source>
        <strain evidence="13">MP104C</strain>
    </source>
</reference>
<dbReference type="GO" id="GO:0019632">
    <property type="term" value="P:shikimate metabolic process"/>
    <property type="evidence" value="ECO:0007669"/>
    <property type="project" value="InterPro"/>
</dbReference>
<evidence type="ECO:0000259" key="10">
    <source>
        <dbReference type="Pfam" id="PF08501"/>
    </source>
</evidence>
<comment type="function">
    <text evidence="8">Involved in the biosynthesis of the chorismate, which leads to the biosynthesis of aromatic amino acids. Catalyzes the reversible NADPH linked reduction of 3-dehydroshikimate (DHSA) to yield shikimate (SA).</text>
</comment>
<accession>B1I3D4</accession>
<feature type="binding site" evidence="8">
    <location>
        <position position="232"/>
    </location>
    <ligand>
        <name>NADP(+)</name>
        <dbReference type="ChEBI" id="CHEBI:58349"/>
    </ligand>
</feature>
<feature type="active site" description="Proton acceptor" evidence="8">
    <location>
        <position position="70"/>
    </location>
</feature>
<evidence type="ECO:0000256" key="8">
    <source>
        <dbReference type="HAMAP-Rule" id="MF_00222"/>
    </source>
</evidence>
<keyword evidence="5 8" id="KW-0560">Oxidoreductase</keyword>
<evidence type="ECO:0000259" key="11">
    <source>
        <dbReference type="Pfam" id="PF18317"/>
    </source>
</evidence>
<comment type="catalytic activity">
    <reaction evidence="7 8">
        <text>shikimate + NADP(+) = 3-dehydroshikimate + NADPH + H(+)</text>
        <dbReference type="Rhea" id="RHEA:17737"/>
        <dbReference type="ChEBI" id="CHEBI:15378"/>
        <dbReference type="ChEBI" id="CHEBI:16630"/>
        <dbReference type="ChEBI" id="CHEBI:36208"/>
        <dbReference type="ChEBI" id="CHEBI:57783"/>
        <dbReference type="ChEBI" id="CHEBI:58349"/>
        <dbReference type="EC" id="1.1.1.25"/>
    </reaction>
</comment>
<reference evidence="12 13" key="2">
    <citation type="journal article" date="2008" name="Science">
        <title>Environmental genomics reveals a single-species ecosystem deep within Earth.</title>
        <authorList>
            <person name="Chivian D."/>
            <person name="Brodie E.L."/>
            <person name="Alm E.J."/>
            <person name="Culley D.E."/>
            <person name="Dehal P.S."/>
            <person name="Desantis T.Z."/>
            <person name="Gihring T.M."/>
            <person name="Lapidus A."/>
            <person name="Lin L.H."/>
            <person name="Lowry S.R."/>
            <person name="Moser D.P."/>
            <person name="Richardson P.M."/>
            <person name="Southam G."/>
            <person name="Wanger G."/>
            <person name="Pratt L.M."/>
            <person name="Andersen G.L."/>
            <person name="Hazen T.C."/>
            <person name="Brockman F.J."/>
            <person name="Arkin A.P."/>
            <person name="Onstott T.C."/>
        </authorList>
    </citation>
    <scope>NUCLEOTIDE SEQUENCE [LARGE SCALE GENOMIC DNA]</scope>
    <source>
        <strain evidence="12 13">MP104C</strain>
    </source>
</reference>
<feature type="binding site" evidence="8">
    <location>
        <position position="106"/>
    </location>
    <ligand>
        <name>shikimate</name>
        <dbReference type="ChEBI" id="CHEBI:36208"/>
    </ligand>
</feature>
<dbReference type="Gene3D" id="3.40.50.10860">
    <property type="entry name" value="Leucine Dehydrogenase, chain A, domain 1"/>
    <property type="match status" value="1"/>
</dbReference>
<evidence type="ECO:0000256" key="4">
    <source>
        <dbReference type="ARBA" id="ARBA00022857"/>
    </source>
</evidence>
<dbReference type="InterPro" id="IPR013708">
    <property type="entry name" value="Shikimate_DH-bd_N"/>
</dbReference>
<proteinExistence type="inferred from homology"/>
<dbReference type="GO" id="GO:0050661">
    <property type="term" value="F:NADP binding"/>
    <property type="evidence" value="ECO:0007669"/>
    <property type="project" value="InterPro"/>
</dbReference>
<feature type="binding site" evidence="8">
    <location>
        <position position="255"/>
    </location>
    <ligand>
        <name>NADP(+)</name>
        <dbReference type="ChEBI" id="CHEBI:58349"/>
    </ligand>
</feature>
<dbReference type="OrthoDB" id="9792692at2"/>
<dbReference type="CDD" id="cd01065">
    <property type="entry name" value="NAD_bind_Shikimate_DH"/>
    <property type="match status" value="1"/>
</dbReference>
<dbReference type="KEGG" id="dau:Daud_0987"/>
<gene>
    <name evidence="8" type="primary">aroE</name>
    <name evidence="12" type="ordered locus">Daud_0987</name>
</gene>
<evidence type="ECO:0000256" key="5">
    <source>
        <dbReference type="ARBA" id="ARBA00023002"/>
    </source>
</evidence>
<feature type="domain" description="SDH C-terminal" evidence="11">
    <location>
        <begin position="255"/>
        <end position="285"/>
    </location>
</feature>
<sequence length="289" mass="30182">MIDASTRLVVLLGYPVHHSYSPAMQNAAFRAAGLNLVYLAAPVPPERLAPAVAAVAALDMPGANVTVPHKERVPAFLDEVAPEARLLGAVNTIVHRNGRLVGHNTDGTGFLRALREAGYDPRGEAVVVLGAGGAARAVAVTLALEGAKEIVVFNRTLDRAHQLAALVRERGCGGAAALGWEALEGQTPEARAAFVRAGLVVQTTSLGMSPRLEDGPPVPPEWMSANHLAYDLVYNPSDTAFLRMARKAGARTAGGAGMLLHQGAAAFELWTGRDAPLAAMKQALEACLA</sequence>
<dbReference type="Gene3D" id="3.40.50.720">
    <property type="entry name" value="NAD(P)-binding Rossmann-like Domain"/>
    <property type="match status" value="1"/>
</dbReference>
<dbReference type="NCBIfam" id="NF001319">
    <property type="entry name" value="PRK00258.3-3"/>
    <property type="match status" value="1"/>
</dbReference>
<evidence type="ECO:0000313" key="13">
    <source>
        <dbReference type="Proteomes" id="UP000008544"/>
    </source>
</evidence>
<feature type="binding site" evidence="8">
    <location>
        <position position="66"/>
    </location>
    <ligand>
        <name>shikimate</name>
        <dbReference type="ChEBI" id="CHEBI:36208"/>
    </ligand>
</feature>
<keyword evidence="3 8" id="KW-0028">Amino-acid biosynthesis</keyword>
<dbReference type="InterPro" id="IPR011342">
    <property type="entry name" value="Shikimate_DH"/>
</dbReference>
<dbReference type="InterPro" id="IPR022893">
    <property type="entry name" value="Shikimate_DH_fam"/>
</dbReference>
<evidence type="ECO:0000256" key="6">
    <source>
        <dbReference type="ARBA" id="ARBA00023141"/>
    </source>
</evidence>
<evidence type="ECO:0000259" key="9">
    <source>
        <dbReference type="Pfam" id="PF01488"/>
    </source>
</evidence>
<comment type="similarity">
    <text evidence="8">Belongs to the shikimate dehydrogenase family.</text>
</comment>
<feature type="binding site" evidence="8">
    <location>
        <begin position="19"/>
        <end position="21"/>
    </location>
    <ligand>
        <name>shikimate</name>
        <dbReference type="ChEBI" id="CHEBI:36208"/>
    </ligand>
</feature>
<feature type="binding site" evidence="8">
    <location>
        <position position="234"/>
    </location>
    <ligand>
        <name>shikimate</name>
        <dbReference type="ChEBI" id="CHEBI:36208"/>
    </ligand>
</feature>
<evidence type="ECO:0000256" key="1">
    <source>
        <dbReference type="ARBA" id="ARBA00004871"/>
    </source>
</evidence>
<dbReference type="Pfam" id="PF01488">
    <property type="entry name" value="Shikimate_DH"/>
    <property type="match status" value="1"/>
</dbReference>
<dbReference type="EC" id="1.1.1.25" evidence="2 8"/>
<dbReference type="AlphaFoldDB" id="B1I3D4"/>
<dbReference type="GO" id="GO:0009073">
    <property type="term" value="P:aromatic amino acid family biosynthetic process"/>
    <property type="evidence" value="ECO:0007669"/>
    <property type="project" value="UniProtKB-KW"/>
</dbReference>
<comment type="pathway">
    <text evidence="1 8">Metabolic intermediate biosynthesis; chorismate biosynthesis; chorismate from D-erythrose 4-phosphate and phosphoenolpyruvate: step 4/7.</text>
</comment>
<dbReference type="Pfam" id="PF18317">
    <property type="entry name" value="SDH_C"/>
    <property type="match status" value="1"/>
</dbReference>
<feature type="binding site" evidence="8">
    <location>
        <begin position="130"/>
        <end position="134"/>
    </location>
    <ligand>
        <name>NADP(+)</name>
        <dbReference type="ChEBI" id="CHEBI:58349"/>
    </ligand>
</feature>
<dbReference type="Proteomes" id="UP000008544">
    <property type="component" value="Chromosome"/>
</dbReference>
<keyword evidence="13" id="KW-1185">Reference proteome</keyword>
<dbReference type="InterPro" id="IPR036291">
    <property type="entry name" value="NAD(P)-bd_dom_sf"/>
</dbReference>
<dbReference type="STRING" id="477974.Daud_0987"/>